<gene>
    <name evidence="2" type="ORF">HUJ06_030624</name>
</gene>
<dbReference type="SUPFAM" id="SSF52743">
    <property type="entry name" value="Subtilisin-like"/>
    <property type="match status" value="1"/>
</dbReference>
<dbReference type="AlphaFoldDB" id="A0A822Y9T3"/>
<sequence length="83" mass="9041">MAMMSRTSIATPHIARLVALIKQKFPNFSSSTIGLVLYTTASFYDNNGDPIVAPCAYSYPDQNQLPATHPLTRAVAPSMQLLL</sequence>
<feature type="domain" description="Peptidase S8/S53" evidence="1">
    <location>
        <begin position="2"/>
        <end position="48"/>
    </location>
</feature>
<comment type="caution">
    <text evidence="2">The sequence shown here is derived from an EMBL/GenBank/DDBJ whole genome shotgun (WGS) entry which is preliminary data.</text>
</comment>
<keyword evidence="3" id="KW-1185">Reference proteome</keyword>
<reference evidence="2 3" key="1">
    <citation type="journal article" date="2020" name="Mol. Biol. Evol.">
        <title>Distinct Expression and Methylation Patterns for Genes with Different Fates following a Single Whole-Genome Duplication in Flowering Plants.</title>
        <authorList>
            <person name="Shi T."/>
            <person name="Rahmani R.S."/>
            <person name="Gugger P.F."/>
            <person name="Wang M."/>
            <person name="Li H."/>
            <person name="Zhang Y."/>
            <person name="Li Z."/>
            <person name="Wang Q."/>
            <person name="Van de Peer Y."/>
            <person name="Marchal K."/>
            <person name="Chen J."/>
        </authorList>
    </citation>
    <scope>NUCLEOTIDE SEQUENCE [LARGE SCALE GENOMIC DNA]</scope>
    <source>
        <tissue evidence="2">Leaf</tissue>
    </source>
</reference>
<dbReference type="Pfam" id="PF00082">
    <property type="entry name" value="Peptidase_S8"/>
    <property type="match status" value="1"/>
</dbReference>
<dbReference type="EMBL" id="DUZY01000002">
    <property type="protein sequence ID" value="DAD29157.1"/>
    <property type="molecule type" value="Genomic_DNA"/>
</dbReference>
<proteinExistence type="predicted"/>
<dbReference type="GO" id="GO:0004252">
    <property type="term" value="F:serine-type endopeptidase activity"/>
    <property type="evidence" value="ECO:0007669"/>
    <property type="project" value="InterPro"/>
</dbReference>
<dbReference type="Proteomes" id="UP000607653">
    <property type="component" value="Unassembled WGS sequence"/>
</dbReference>
<dbReference type="InterPro" id="IPR036852">
    <property type="entry name" value="Peptidase_S8/S53_dom_sf"/>
</dbReference>
<protein>
    <recommendedName>
        <fullName evidence="1">Peptidase S8/S53 domain-containing protein</fullName>
    </recommendedName>
</protein>
<evidence type="ECO:0000313" key="3">
    <source>
        <dbReference type="Proteomes" id="UP000607653"/>
    </source>
</evidence>
<evidence type="ECO:0000259" key="1">
    <source>
        <dbReference type="Pfam" id="PF00082"/>
    </source>
</evidence>
<evidence type="ECO:0000313" key="2">
    <source>
        <dbReference type="EMBL" id="DAD29157.1"/>
    </source>
</evidence>
<dbReference type="Gene3D" id="3.40.50.200">
    <property type="entry name" value="Peptidase S8/S53 domain"/>
    <property type="match status" value="1"/>
</dbReference>
<dbReference type="InterPro" id="IPR000209">
    <property type="entry name" value="Peptidase_S8/S53_dom"/>
</dbReference>
<dbReference type="GO" id="GO:0006508">
    <property type="term" value="P:proteolysis"/>
    <property type="evidence" value="ECO:0007669"/>
    <property type="project" value="InterPro"/>
</dbReference>
<name>A0A822Y9T3_NELNU</name>
<accession>A0A822Y9T3</accession>
<organism evidence="2 3">
    <name type="scientific">Nelumbo nucifera</name>
    <name type="common">Sacred lotus</name>
    <dbReference type="NCBI Taxonomy" id="4432"/>
    <lineage>
        <taxon>Eukaryota</taxon>
        <taxon>Viridiplantae</taxon>
        <taxon>Streptophyta</taxon>
        <taxon>Embryophyta</taxon>
        <taxon>Tracheophyta</taxon>
        <taxon>Spermatophyta</taxon>
        <taxon>Magnoliopsida</taxon>
        <taxon>Proteales</taxon>
        <taxon>Nelumbonaceae</taxon>
        <taxon>Nelumbo</taxon>
    </lineage>
</organism>